<dbReference type="InterPro" id="IPR011059">
    <property type="entry name" value="Metal-dep_hydrolase_composite"/>
</dbReference>
<sequence>MTTLSITGGRVLRPDATVTRADVLVDQDTGEILEIGSDLAGEGDETLDAEGALVTPGFVNGHCHVAMTLLRGYADDKPLDAWLQEDIWPAEGELTAEDVRIGAELGLLEMIKSGTTAFADMYFHVPEIAAAVEQAGLRARLGHGIVTVAKDDEGARADAETSLEVAREYDGTADGRISTAFMPHSLTTVGTEYLEEFVPKAREAGVPIHYHANETADEVAPIVEEEGVRPLAYAAERGMLEPEDFLAHGVHVDDSEIELLAEAGAGVIHCPASNMKLASGMAPVQRMRDAGVTVGLGTDGAASNNDLSMLDEARDAAMLGKLAADDASAVPAEAVTEMLTRGSADAIGLESGRLEEGAPADLAVIDLETAHLTPRHDLVSHLAYAAAAADVRHTVCDGRVLMRDREVLTLDEVAVRERAQEAAEALSARASGEE</sequence>
<comment type="cofactor">
    <cofactor evidence="4">
        <name>Zn(2+)</name>
        <dbReference type="ChEBI" id="CHEBI:29105"/>
    </cofactor>
    <text evidence="4">Binds 1 zinc ion per subunit.</text>
</comment>
<keyword evidence="2 4" id="KW-0378">Hydrolase</keyword>
<evidence type="ECO:0000256" key="2">
    <source>
        <dbReference type="ARBA" id="ARBA00022801"/>
    </source>
</evidence>
<dbReference type="GO" id="GO:0046872">
    <property type="term" value="F:metal ion binding"/>
    <property type="evidence" value="ECO:0007669"/>
    <property type="project" value="UniProtKB-KW"/>
</dbReference>
<dbReference type="Gene3D" id="2.30.40.10">
    <property type="entry name" value="Urease, subunit C, domain 1"/>
    <property type="match status" value="1"/>
</dbReference>
<feature type="binding site" evidence="4">
    <location>
        <position position="62"/>
    </location>
    <ligand>
        <name>Zn(2+)</name>
        <dbReference type="ChEBI" id="CHEBI:29105"/>
    </ligand>
</feature>
<dbReference type="Proteomes" id="UP000283805">
    <property type="component" value="Unassembled WGS sequence"/>
</dbReference>
<dbReference type="Gene3D" id="3.20.20.140">
    <property type="entry name" value="Metal-dependent hydrolases"/>
    <property type="match status" value="1"/>
</dbReference>
<dbReference type="InterPro" id="IPR050287">
    <property type="entry name" value="MTA/SAH_deaminase"/>
</dbReference>
<dbReference type="CDD" id="cd01298">
    <property type="entry name" value="ATZ_TRZ_like"/>
    <property type="match status" value="1"/>
</dbReference>
<dbReference type="Pfam" id="PF01979">
    <property type="entry name" value="Amidohydro_1"/>
    <property type="match status" value="1"/>
</dbReference>
<evidence type="ECO:0000313" key="7">
    <source>
        <dbReference type="Proteomes" id="UP000283805"/>
    </source>
</evidence>
<dbReference type="RefSeq" id="WP_120245865.1">
    <property type="nucleotide sequence ID" value="NZ_RAPO01000003.1"/>
</dbReference>
<dbReference type="PANTHER" id="PTHR43794:SF11">
    <property type="entry name" value="AMIDOHYDROLASE-RELATED DOMAIN-CONTAINING PROTEIN"/>
    <property type="match status" value="1"/>
</dbReference>
<feature type="binding site" evidence="4">
    <location>
        <position position="214"/>
    </location>
    <ligand>
        <name>substrate</name>
    </ligand>
</feature>
<gene>
    <name evidence="4" type="primary">mtaD</name>
    <name evidence="6" type="ORF">ATJ93_3515</name>
</gene>
<organism evidence="6 7">
    <name type="scientific">Halopiger aswanensis</name>
    <dbReference type="NCBI Taxonomy" id="148449"/>
    <lineage>
        <taxon>Archaea</taxon>
        <taxon>Methanobacteriati</taxon>
        <taxon>Methanobacteriota</taxon>
        <taxon>Stenosarchaea group</taxon>
        <taxon>Halobacteria</taxon>
        <taxon>Halobacteriales</taxon>
        <taxon>Natrialbaceae</taxon>
        <taxon>Halopiger</taxon>
    </lineage>
</organism>
<keyword evidence="7" id="KW-1185">Reference proteome</keyword>
<dbReference type="FunFam" id="3.20.20.140:FF:000014">
    <property type="entry name" value="5-methylthioadenosine/S-adenosylhomocysteine deaminase"/>
    <property type="match status" value="1"/>
</dbReference>
<dbReference type="PANTHER" id="PTHR43794">
    <property type="entry name" value="AMINOHYDROLASE SSNA-RELATED"/>
    <property type="match status" value="1"/>
</dbReference>
<dbReference type="SUPFAM" id="SSF51556">
    <property type="entry name" value="Metallo-dependent hydrolases"/>
    <property type="match status" value="1"/>
</dbReference>
<dbReference type="InterPro" id="IPR023512">
    <property type="entry name" value="Deaminase_MtaD/DadD"/>
</dbReference>
<feature type="binding site" evidence="4">
    <location>
        <position position="211"/>
    </location>
    <ligand>
        <name>Zn(2+)</name>
        <dbReference type="ChEBI" id="CHEBI:29105"/>
    </ligand>
</feature>
<dbReference type="EC" id="3.5.4.31" evidence="4"/>
<evidence type="ECO:0000259" key="5">
    <source>
        <dbReference type="Pfam" id="PF01979"/>
    </source>
</evidence>
<protein>
    <recommendedName>
        <fullName evidence="4">5-methylthioadenosine/S-adenosylhomocysteine deaminase</fullName>
        <shortName evidence="4">MTA/SAH deaminase</shortName>
        <ecNumber evidence="4">3.5.4.28</ecNumber>
        <ecNumber evidence="4">3.5.4.31</ecNumber>
    </recommendedName>
</protein>
<comment type="function">
    <text evidence="4">Catalyzes the deamination of 5-methylthioadenosine and S-adenosyl-L-homocysteine into 5-methylthioinosine and S-inosyl-L-homocysteine, respectively. Is also able to deaminate adenosine.</text>
</comment>
<dbReference type="InterPro" id="IPR032466">
    <property type="entry name" value="Metal_Hydrolase"/>
</dbReference>
<feature type="binding site" evidence="4">
    <location>
        <position position="299"/>
    </location>
    <ligand>
        <name>substrate</name>
    </ligand>
</feature>
<feature type="binding site" evidence="4">
    <location>
        <position position="299"/>
    </location>
    <ligand>
        <name>Zn(2+)</name>
        <dbReference type="ChEBI" id="CHEBI:29105"/>
    </ligand>
</feature>
<comment type="similarity">
    <text evidence="4">Belongs to the metallo-dependent hydrolases superfamily. MTA/SAH deaminase family.</text>
</comment>
<feature type="binding site" evidence="4">
    <location>
        <position position="91"/>
    </location>
    <ligand>
        <name>substrate</name>
    </ligand>
</feature>
<proteinExistence type="inferred from homology"/>
<name>A0A419WEH3_9EURY</name>
<dbReference type="OrthoDB" id="372084at2157"/>
<keyword evidence="1 4" id="KW-0479">Metal-binding</keyword>
<evidence type="ECO:0000256" key="4">
    <source>
        <dbReference type="HAMAP-Rule" id="MF_01281"/>
    </source>
</evidence>
<comment type="caution">
    <text evidence="4">Lacks conserved residue(s) required for the propagation of feature annotation.</text>
</comment>
<feature type="domain" description="Amidohydrolase-related" evidence="5">
    <location>
        <begin position="53"/>
        <end position="400"/>
    </location>
</feature>
<keyword evidence="3 4" id="KW-0862">Zinc</keyword>
<dbReference type="HAMAP" id="MF_01281">
    <property type="entry name" value="MTA_SAH_deamin"/>
    <property type="match status" value="1"/>
</dbReference>
<evidence type="ECO:0000313" key="6">
    <source>
        <dbReference type="EMBL" id="RKD93880.1"/>
    </source>
</evidence>
<comment type="catalytic activity">
    <reaction evidence="4">
        <text>S-methyl-5'-thioadenosine + H2O + H(+) = S-methyl-5'-thioinosine + NH4(+)</text>
        <dbReference type="Rhea" id="RHEA:25025"/>
        <dbReference type="ChEBI" id="CHEBI:15377"/>
        <dbReference type="ChEBI" id="CHEBI:15378"/>
        <dbReference type="ChEBI" id="CHEBI:17509"/>
        <dbReference type="ChEBI" id="CHEBI:28938"/>
        <dbReference type="ChEBI" id="CHEBI:48595"/>
        <dbReference type="EC" id="3.5.4.31"/>
    </reaction>
</comment>
<dbReference type="InterPro" id="IPR006680">
    <property type="entry name" value="Amidohydro-rel"/>
</dbReference>
<evidence type="ECO:0000256" key="3">
    <source>
        <dbReference type="ARBA" id="ARBA00022833"/>
    </source>
</evidence>
<dbReference type="GO" id="GO:0050270">
    <property type="term" value="F:S-adenosylhomocysteine deaminase activity"/>
    <property type="evidence" value="ECO:0007669"/>
    <property type="project" value="UniProtKB-UniRule"/>
</dbReference>
<dbReference type="AlphaFoldDB" id="A0A419WEH3"/>
<evidence type="ECO:0000256" key="1">
    <source>
        <dbReference type="ARBA" id="ARBA00022723"/>
    </source>
</evidence>
<reference evidence="6 7" key="1">
    <citation type="submission" date="2018-09" db="EMBL/GenBank/DDBJ databases">
        <title>Genomic Encyclopedia of Archaeal and Bacterial Type Strains, Phase II (KMG-II): from individual species to whole genera.</title>
        <authorList>
            <person name="Goeker M."/>
        </authorList>
    </citation>
    <scope>NUCLEOTIDE SEQUENCE [LARGE SCALE GENOMIC DNA]</scope>
    <source>
        <strain evidence="6 7">DSM 13151</strain>
    </source>
</reference>
<dbReference type="EC" id="3.5.4.28" evidence="4"/>
<comment type="catalytic activity">
    <reaction evidence="4">
        <text>S-adenosyl-L-homocysteine + H2O + H(+) = S-inosyl-L-homocysteine + NH4(+)</text>
        <dbReference type="Rhea" id="RHEA:20716"/>
        <dbReference type="ChEBI" id="CHEBI:15377"/>
        <dbReference type="ChEBI" id="CHEBI:15378"/>
        <dbReference type="ChEBI" id="CHEBI:28938"/>
        <dbReference type="ChEBI" id="CHEBI:57856"/>
        <dbReference type="ChEBI" id="CHEBI:57985"/>
        <dbReference type="EC" id="3.5.4.28"/>
    </reaction>
</comment>
<dbReference type="EMBL" id="RAPO01000003">
    <property type="protein sequence ID" value="RKD93880.1"/>
    <property type="molecule type" value="Genomic_DNA"/>
</dbReference>
<feature type="binding site" evidence="4">
    <location>
        <position position="184"/>
    </location>
    <ligand>
        <name>substrate</name>
    </ligand>
</feature>
<dbReference type="GO" id="GO:0090614">
    <property type="term" value="F:5'-methylthioadenosine deaminase activity"/>
    <property type="evidence" value="ECO:0007669"/>
    <property type="project" value="UniProtKB-UniRule"/>
</dbReference>
<comment type="caution">
    <text evidence="6">The sequence shown here is derived from an EMBL/GenBank/DDBJ whole genome shotgun (WGS) entry which is preliminary data.</text>
</comment>
<accession>A0A419WEH3</accession>
<dbReference type="SUPFAM" id="SSF51338">
    <property type="entry name" value="Composite domain of metallo-dependent hydrolases"/>
    <property type="match status" value="1"/>
</dbReference>
<feature type="binding site" evidence="4">
    <location>
        <position position="64"/>
    </location>
    <ligand>
        <name>Zn(2+)</name>
        <dbReference type="ChEBI" id="CHEBI:29105"/>
    </ligand>
</feature>